<dbReference type="EMBL" id="MZXV01000042">
    <property type="protein sequence ID" value="PZV36711.1"/>
    <property type="molecule type" value="Genomic_DNA"/>
</dbReference>
<evidence type="ECO:0000256" key="1">
    <source>
        <dbReference type="SAM" id="MobiDB-lite"/>
    </source>
</evidence>
<accession>A0A2W7C2Y4</accession>
<comment type="caution">
    <text evidence="2">The sequence shown here is derived from an EMBL/GenBank/DDBJ whole genome shotgun (WGS) entry which is preliminary data.</text>
</comment>
<evidence type="ECO:0000313" key="2">
    <source>
        <dbReference type="EMBL" id="PZV36711.1"/>
    </source>
</evidence>
<dbReference type="AlphaFoldDB" id="A0A2W7C2Y4"/>
<name>A0A2W7C2Y4_9HYPH</name>
<dbReference type="Proteomes" id="UP000248616">
    <property type="component" value="Unassembled WGS sequence"/>
</dbReference>
<feature type="region of interest" description="Disordered" evidence="1">
    <location>
        <begin position="1"/>
        <end position="34"/>
    </location>
</feature>
<feature type="compositionally biased region" description="Basic residues" evidence="1">
    <location>
        <begin position="1"/>
        <end position="10"/>
    </location>
</feature>
<reference evidence="3" key="1">
    <citation type="submission" date="2017-03" db="EMBL/GenBank/DDBJ databases">
        <authorList>
            <person name="Safronova V.I."/>
            <person name="Sazanova A.L."/>
            <person name="Chirak E.R."/>
        </authorList>
    </citation>
    <scope>NUCLEOTIDE SEQUENCE [LARGE SCALE GENOMIC DNA]</scope>
    <source>
        <strain evidence="3">Ach-343</strain>
    </source>
</reference>
<gene>
    <name evidence="2" type="ORF">B5V02_20300</name>
</gene>
<protein>
    <submittedName>
        <fullName evidence="2">Uncharacterized protein</fullName>
    </submittedName>
</protein>
<organism evidence="2 3">
    <name type="scientific">Mesorhizobium kowhaii</name>
    <dbReference type="NCBI Taxonomy" id="1300272"/>
    <lineage>
        <taxon>Bacteria</taxon>
        <taxon>Pseudomonadati</taxon>
        <taxon>Pseudomonadota</taxon>
        <taxon>Alphaproteobacteria</taxon>
        <taxon>Hyphomicrobiales</taxon>
        <taxon>Phyllobacteriaceae</taxon>
        <taxon>Mesorhizobium</taxon>
    </lineage>
</organism>
<dbReference type="OrthoDB" id="2065409at2"/>
<keyword evidence="3" id="KW-1185">Reference proteome</keyword>
<evidence type="ECO:0000313" key="3">
    <source>
        <dbReference type="Proteomes" id="UP000248616"/>
    </source>
</evidence>
<proteinExistence type="predicted"/>
<sequence>MKALHRREALRRRDPVAGSGSPLRDAVPKRPPEIRHRSTSRFVIEFAEEPRDTLFSLALGHCIFAHYVMHQDLQTLLRVSRQNQWQGRVPFRYIREDFFLAVPSAISAI</sequence>